<dbReference type="KEGG" id="mng:MNEG_3577"/>
<feature type="region of interest" description="Disordered" evidence="5">
    <location>
        <begin position="354"/>
        <end position="401"/>
    </location>
</feature>
<dbReference type="PANTHER" id="PTHR42786:SF7">
    <property type="entry name" value="TRNA_RRNA METHYLTRANSFERASE SPOU TYPE DOMAIN-CONTAINING PROTEIN"/>
    <property type="match status" value="1"/>
</dbReference>
<dbReference type="RefSeq" id="XP_013903402.1">
    <property type="nucleotide sequence ID" value="XM_014047948.1"/>
</dbReference>
<dbReference type="GO" id="GO:0005829">
    <property type="term" value="C:cytosol"/>
    <property type="evidence" value="ECO:0007669"/>
    <property type="project" value="TreeGrafter"/>
</dbReference>
<name>A0A0D2K184_9CHLO</name>
<feature type="region of interest" description="Disordered" evidence="5">
    <location>
        <begin position="212"/>
        <end position="257"/>
    </location>
</feature>
<evidence type="ECO:0000256" key="1">
    <source>
        <dbReference type="ARBA" id="ARBA00007228"/>
    </source>
</evidence>
<keyword evidence="4" id="KW-0949">S-adenosyl-L-methionine</keyword>
<evidence type="ECO:0000256" key="2">
    <source>
        <dbReference type="ARBA" id="ARBA00022603"/>
    </source>
</evidence>
<gene>
    <name evidence="7" type="ORF">MNEG_3577</name>
</gene>
<keyword evidence="8" id="KW-1185">Reference proteome</keyword>
<dbReference type="OrthoDB" id="241340at2759"/>
<evidence type="ECO:0000313" key="7">
    <source>
        <dbReference type="EMBL" id="KIZ04383.1"/>
    </source>
</evidence>
<keyword evidence="2 7" id="KW-0489">Methyltransferase</keyword>
<evidence type="ECO:0000259" key="6">
    <source>
        <dbReference type="Pfam" id="PF00588"/>
    </source>
</evidence>
<dbReference type="GO" id="GO:0008173">
    <property type="term" value="F:RNA methyltransferase activity"/>
    <property type="evidence" value="ECO:0007669"/>
    <property type="project" value="InterPro"/>
</dbReference>
<sequence>MSNLAHTPSIILVNTTMGENIGSAARAMKNFGLCDLRLVAPRDGWPNPLAVATSVGASDLLDSARLCSSLAEATADLTHLYAATARRRFMHKDYVMTRDLKDDYAEHFLPSPGQHGVPAQPHGDGGSSGESGAGSTSGLGGGEIGGAAAGAPRIGLMFGRESSGLTNEEVAMAGKIVVVDSDPDFAVLNLAQAVLVCCYELYPLWRRELRSPSNTVSGATPAAAKGAPGRRSSAAADSGSICDADNPGYETSGSSSDFDFDHLRGADGYGSFGGSSDGSGGDGGSIRGGGVGGVEDTLGSLQGPAAASTGAVSSGLASRPDLANAQELASMADSEGFLQRLFAELDAAGARGGLSNHIASSQAGRGVRASRLRRGLESSWARSRPAQGRRTASARREKGGS</sequence>
<dbReference type="InterPro" id="IPR029028">
    <property type="entry name" value="Alpha/beta_knot_MTases"/>
</dbReference>
<dbReference type="STRING" id="145388.A0A0D2K184"/>
<dbReference type="PANTHER" id="PTHR42786">
    <property type="entry name" value="TRNA/RRNA METHYLTRANSFERASE"/>
    <property type="match status" value="1"/>
</dbReference>
<protein>
    <submittedName>
        <fullName evidence="7">tRNA/rRNA methyltransferase</fullName>
        <ecNumber evidence="7">2.1.1.-</ecNumber>
    </submittedName>
</protein>
<feature type="region of interest" description="Disordered" evidence="5">
    <location>
        <begin position="107"/>
        <end position="144"/>
    </location>
</feature>
<evidence type="ECO:0000313" key="8">
    <source>
        <dbReference type="Proteomes" id="UP000054498"/>
    </source>
</evidence>
<dbReference type="Gene3D" id="3.40.1280.10">
    <property type="match status" value="1"/>
</dbReference>
<dbReference type="GeneID" id="25736455"/>
<evidence type="ECO:0000256" key="3">
    <source>
        <dbReference type="ARBA" id="ARBA00022679"/>
    </source>
</evidence>
<dbReference type="Pfam" id="PF00588">
    <property type="entry name" value="SpoU_methylase"/>
    <property type="match status" value="2"/>
</dbReference>
<dbReference type="AlphaFoldDB" id="A0A0D2K184"/>
<evidence type="ECO:0000256" key="4">
    <source>
        <dbReference type="ARBA" id="ARBA00022691"/>
    </source>
</evidence>
<dbReference type="Proteomes" id="UP000054498">
    <property type="component" value="Unassembled WGS sequence"/>
</dbReference>
<dbReference type="GO" id="GO:0002128">
    <property type="term" value="P:tRNA nucleoside ribose methylation"/>
    <property type="evidence" value="ECO:0007669"/>
    <property type="project" value="TreeGrafter"/>
</dbReference>
<dbReference type="InterPro" id="IPR004384">
    <property type="entry name" value="RNA_MeTrfase_TrmJ/LasT"/>
</dbReference>
<reference evidence="7 8" key="1">
    <citation type="journal article" date="2013" name="BMC Genomics">
        <title>Reconstruction of the lipid metabolism for the microalga Monoraphidium neglectum from its genome sequence reveals characteristics suitable for biofuel production.</title>
        <authorList>
            <person name="Bogen C."/>
            <person name="Al-Dilaimi A."/>
            <person name="Albersmeier A."/>
            <person name="Wichmann J."/>
            <person name="Grundmann M."/>
            <person name="Rupp O."/>
            <person name="Lauersen K.J."/>
            <person name="Blifernez-Klassen O."/>
            <person name="Kalinowski J."/>
            <person name="Goesmann A."/>
            <person name="Mussgnug J.H."/>
            <person name="Kruse O."/>
        </authorList>
    </citation>
    <scope>NUCLEOTIDE SEQUENCE [LARGE SCALE GENOMIC DNA]</scope>
    <source>
        <strain evidence="7 8">SAG 48.87</strain>
    </source>
</reference>
<evidence type="ECO:0000256" key="5">
    <source>
        <dbReference type="SAM" id="MobiDB-lite"/>
    </source>
</evidence>
<dbReference type="CDD" id="cd18093">
    <property type="entry name" value="SpoU-like_TrmJ"/>
    <property type="match status" value="1"/>
</dbReference>
<dbReference type="EMBL" id="KK100674">
    <property type="protein sequence ID" value="KIZ04383.1"/>
    <property type="molecule type" value="Genomic_DNA"/>
</dbReference>
<feature type="compositionally biased region" description="Gly residues" evidence="5">
    <location>
        <begin position="123"/>
        <end position="144"/>
    </location>
</feature>
<proteinExistence type="inferred from homology"/>
<dbReference type="InterPro" id="IPR001537">
    <property type="entry name" value="SpoU_MeTrfase"/>
</dbReference>
<dbReference type="InterPro" id="IPR029026">
    <property type="entry name" value="tRNA_m1G_MTases_N"/>
</dbReference>
<feature type="compositionally biased region" description="Gly residues" evidence="5">
    <location>
        <begin position="271"/>
        <end position="293"/>
    </location>
</feature>
<dbReference type="SUPFAM" id="SSF75217">
    <property type="entry name" value="alpha/beta knot"/>
    <property type="match status" value="1"/>
</dbReference>
<dbReference type="EC" id="2.1.1.-" evidence="7"/>
<feature type="domain" description="tRNA/rRNA methyltransferase SpoU type" evidence="6">
    <location>
        <begin position="153"/>
        <end position="199"/>
    </location>
</feature>
<comment type="similarity">
    <text evidence="1">Belongs to the class IV-like SAM-binding methyltransferase superfamily. RNA methyltransferase TrmH family.</text>
</comment>
<organism evidence="7 8">
    <name type="scientific">Monoraphidium neglectum</name>
    <dbReference type="NCBI Taxonomy" id="145388"/>
    <lineage>
        <taxon>Eukaryota</taxon>
        <taxon>Viridiplantae</taxon>
        <taxon>Chlorophyta</taxon>
        <taxon>core chlorophytes</taxon>
        <taxon>Chlorophyceae</taxon>
        <taxon>CS clade</taxon>
        <taxon>Sphaeropleales</taxon>
        <taxon>Selenastraceae</taxon>
        <taxon>Monoraphidium</taxon>
    </lineage>
</organism>
<accession>A0A0D2K184</accession>
<keyword evidence="3 7" id="KW-0808">Transferase</keyword>
<dbReference type="GO" id="GO:0003723">
    <property type="term" value="F:RNA binding"/>
    <property type="evidence" value="ECO:0007669"/>
    <property type="project" value="InterPro"/>
</dbReference>
<feature type="region of interest" description="Disordered" evidence="5">
    <location>
        <begin position="271"/>
        <end position="316"/>
    </location>
</feature>
<feature type="domain" description="tRNA/rRNA methyltransferase SpoU type" evidence="6">
    <location>
        <begin position="10"/>
        <end position="88"/>
    </location>
</feature>
<feature type="compositionally biased region" description="Low complexity" evidence="5">
    <location>
        <begin position="217"/>
        <end position="240"/>
    </location>
</feature>